<feature type="transmembrane region" description="Helical" evidence="2">
    <location>
        <begin position="174"/>
        <end position="196"/>
    </location>
</feature>
<keyword evidence="2" id="KW-0472">Membrane</keyword>
<evidence type="ECO:0000256" key="2">
    <source>
        <dbReference type="SAM" id="Phobius"/>
    </source>
</evidence>
<reference evidence="4 5" key="1">
    <citation type="submission" date="2024-09" db="EMBL/GenBank/DDBJ databases">
        <authorList>
            <person name="Sun Q."/>
            <person name="Mori K."/>
        </authorList>
    </citation>
    <scope>NUCLEOTIDE SEQUENCE [LARGE SCALE GENOMIC DNA]</scope>
    <source>
        <strain evidence="4 5">KCTC 23076</strain>
    </source>
</reference>
<keyword evidence="5" id="KW-1185">Reference proteome</keyword>
<dbReference type="InterPro" id="IPR058407">
    <property type="entry name" value="DUF8094"/>
</dbReference>
<protein>
    <recommendedName>
        <fullName evidence="3">DUF8094 domain-containing protein</fullName>
    </recommendedName>
</protein>
<gene>
    <name evidence="4" type="ORF">ACFFGH_12105</name>
</gene>
<dbReference type="Proteomes" id="UP001589896">
    <property type="component" value="Unassembled WGS sequence"/>
</dbReference>
<accession>A0ABV6RRM9</accession>
<keyword evidence="2" id="KW-0812">Transmembrane</keyword>
<organism evidence="4 5">
    <name type="scientific">Lysobacter korlensis</name>
    <dbReference type="NCBI Taxonomy" id="553636"/>
    <lineage>
        <taxon>Bacteria</taxon>
        <taxon>Pseudomonadati</taxon>
        <taxon>Pseudomonadota</taxon>
        <taxon>Gammaproteobacteria</taxon>
        <taxon>Lysobacterales</taxon>
        <taxon>Lysobacteraceae</taxon>
        <taxon>Lysobacter</taxon>
    </lineage>
</organism>
<sequence length="584" mass="62181">MRFVVAIVLFVTAFVAIGVGIAQRTVWAGPDSLTLTADTDSAAVLTLLEGSVLNAHEGRQSVEISGSEQVAAATGRTDDVLAWIGDARYNRIDIDPETGEFVTEVVEGSELQVPPITGSDLWLNEYTQENMLTFAVDVPEDYSMIIAADGAEPAPSNISVTWPLDNSAPWAEPLVIAGLTLLLLGLAALIWALLHLRRSRGPRRKQPRLPKPPRARRYKPAQRAMTSTGSGRRNMIATPVALAGLLAIGGSAIVATPATADPVGAASAGETAAPEIELPPTAVTESQLRRIVANIGQTVAEADEERDLKLARGRLEGAALQFRKASYEIQEEDDELGQLPVIPQRSVKLTLPQQLSLPAQGETWPRTVFTIVQDGSEESAPPVALILVQRDPRSQYKVHFAITLEPETVIPDVAPPTVGAARLPEDTKLLAVAPKDLAAAYGDVLLKGEESDFAELFDLTDDTLLPQIGVEQKDKREKKIPETAEIEFSNAPGKSETIAFATNDAGALVALAVNEKETVRPVEEGAAVNPDGAVKALSGKKQSTKGITATYGNQLLFYVPPVTEGGKIQLLGYSTSLIAASEVG</sequence>
<dbReference type="EMBL" id="JBHLTG010000002">
    <property type="protein sequence ID" value="MFC0678583.1"/>
    <property type="molecule type" value="Genomic_DNA"/>
</dbReference>
<feature type="domain" description="DUF8094" evidence="3">
    <location>
        <begin position="282"/>
        <end position="581"/>
    </location>
</feature>
<evidence type="ECO:0000259" key="3">
    <source>
        <dbReference type="Pfam" id="PF26366"/>
    </source>
</evidence>
<dbReference type="Pfam" id="PF26366">
    <property type="entry name" value="DUF8094"/>
    <property type="match status" value="1"/>
</dbReference>
<evidence type="ECO:0000256" key="1">
    <source>
        <dbReference type="SAM" id="MobiDB-lite"/>
    </source>
</evidence>
<feature type="compositionally biased region" description="Basic residues" evidence="1">
    <location>
        <begin position="201"/>
        <end position="220"/>
    </location>
</feature>
<keyword evidence="2" id="KW-1133">Transmembrane helix</keyword>
<feature type="region of interest" description="Disordered" evidence="1">
    <location>
        <begin position="201"/>
        <end position="229"/>
    </location>
</feature>
<comment type="caution">
    <text evidence="4">The sequence shown here is derived from an EMBL/GenBank/DDBJ whole genome shotgun (WGS) entry which is preliminary data.</text>
</comment>
<proteinExistence type="predicted"/>
<dbReference type="RefSeq" id="WP_386668561.1">
    <property type="nucleotide sequence ID" value="NZ_JBHLTG010000002.1"/>
</dbReference>
<evidence type="ECO:0000313" key="4">
    <source>
        <dbReference type="EMBL" id="MFC0678583.1"/>
    </source>
</evidence>
<feature type="transmembrane region" description="Helical" evidence="2">
    <location>
        <begin position="235"/>
        <end position="255"/>
    </location>
</feature>
<name>A0ABV6RRM9_9GAMM</name>
<evidence type="ECO:0000313" key="5">
    <source>
        <dbReference type="Proteomes" id="UP001589896"/>
    </source>
</evidence>